<evidence type="ECO:0000313" key="3">
    <source>
        <dbReference type="Proteomes" id="UP000007652"/>
    </source>
</evidence>
<dbReference type="RefSeq" id="WP_008909269.1">
    <property type="nucleotide sequence ID" value="NZ_CAKP01000098.1"/>
</dbReference>
<feature type="domain" description="DUF8052" evidence="1">
    <location>
        <begin position="3"/>
        <end position="162"/>
    </location>
</feature>
<dbReference type="Pfam" id="PF26226">
    <property type="entry name" value="DUF8052"/>
    <property type="match status" value="1"/>
</dbReference>
<sequence>MQEEKFISFLYEKLKRNFDIDSGFRYNGEIFDLFAKSHVKNIRTFLTKKDIIDCYENNEFIFVKIVHNADINKVKRFVNNLVELQKEFVKPNPNHMSTVITGILLIKASTEDIKKYIKKFKYKKVYKFYLHGWSEVRVVLVDLSSDELIFSKAAKSLKKVLEEAP</sequence>
<dbReference type="STRING" id="857293.CAAU_1928"/>
<reference evidence="2 3" key="1">
    <citation type="journal article" date="2011" name="J. Bacteriol.">
        <title>Draft genome sequence of Caloramator australicus strain RC3T, a thermoanaerobe from the Great Artesian Basin of Australia.</title>
        <authorList>
            <person name="Ogg C.D."/>
            <person name="Patel B.K.C."/>
        </authorList>
    </citation>
    <scope>NUCLEOTIDE SEQUENCE [LARGE SCALE GENOMIC DNA]</scope>
    <source>
        <strain evidence="2 3">RC3</strain>
    </source>
</reference>
<proteinExistence type="predicted"/>
<comment type="caution">
    <text evidence="2">The sequence shown here is derived from an EMBL/GenBank/DDBJ whole genome shotgun (WGS) entry which is preliminary data.</text>
</comment>
<name>I7J5T9_9CLOT</name>
<protein>
    <recommendedName>
        <fullName evidence="1">DUF8052 domain-containing protein</fullName>
    </recommendedName>
</protein>
<evidence type="ECO:0000259" key="1">
    <source>
        <dbReference type="Pfam" id="PF26226"/>
    </source>
</evidence>
<dbReference type="OrthoDB" id="2836917at2"/>
<dbReference type="Proteomes" id="UP000007652">
    <property type="component" value="Unassembled WGS sequence"/>
</dbReference>
<organism evidence="2 3">
    <name type="scientific">Caloramator australicus RC3</name>
    <dbReference type="NCBI Taxonomy" id="857293"/>
    <lineage>
        <taxon>Bacteria</taxon>
        <taxon>Bacillati</taxon>
        <taxon>Bacillota</taxon>
        <taxon>Clostridia</taxon>
        <taxon>Eubacteriales</taxon>
        <taxon>Clostridiaceae</taxon>
        <taxon>Caloramator</taxon>
    </lineage>
</organism>
<gene>
    <name evidence="2" type="ORF">CAAU_1928</name>
</gene>
<dbReference type="eggNOG" id="ENOG50330PN">
    <property type="taxonomic scope" value="Bacteria"/>
</dbReference>
<evidence type="ECO:0000313" key="2">
    <source>
        <dbReference type="EMBL" id="CCJ34012.1"/>
    </source>
</evidence>
<dbReference type="EMBL" id="CAKP01000098">
    <property type="protein sequence ID" value="CCJ34012.1"/>
    <property type="molecule type" value="Genomic_DNA"/>
</dbReference>
<keyword evidence="3" id="KW-1185">Reference proteome</keyword>
<dbReference type="AlphaFoldDB" id="I7J5T9"/>
<dbReference type="InterPro" id="IPR058365">
    <property type="entry name" value="DUF8052"/>
</dbReference>
<accession>I7J5T9</accession>